<dbReference type="AlphaFoldDB" id="A0A231GV67"/>
<reference evidence="2 3" key="1">
    <citation type="submission" date="2017-07" db="EMBL/GenBank/DDBJ databases">
        <title>First draft Genome Sequence of Nocardia cerradoensis isolated from human infection.</title>
        <authorList>
            <person name="Carrasco G."/>
        </authorList>
    </citation>
    <scope>NUCLEOTIDE SEQUENCE [LARGE SCALE GENOMIC DNA]</scope>
    <source>
        <strain evidence="2 3">CNM20130759</strain>
    </source>
</reference>
<dbReference type="Gene3D" id="3.40.50.10540">
    <property type="entry name" value="Crotonobetainyl-coa:carnitine coa-transferase, domain 1"/>
    <property type="match status" value="1"/>
</dbReference>
<dbReference type="InterPro" id="IPR023606">
    <property type="entry name" value="CoA-Trfase_III_dom_1_sf"/>
</dbReference>
<dbReference type="Pfam" id="PF02515">
    <property type="entry name" value="CoA_transf_3"/>
    <property type="match status" value="1"/>
</dbReference>
<protein>
    <submittedName>
        <fullName evidence="2">Succinyl-CoA:(R)-benzylsuccinate CoA-transferase subunit BbsE</fullName>
        <ecNumber evidence="2">2.8.3.15</ecNumber>
    </submittedName>
</protein>
<dbReference type="SUPFAM" id="SSF89796">
    <property type="entry name" value="CoA-transferase family III (CaiB/BaiF)"/>
    <property type="match status" value="1"/>
</dbReference>
<keyword evidence="1 2" id="KW-0808">Transferase</keyword>
<evidence type="ECO:0000313" key="3">
    <source>
        <dbReference type="Proteomes" id="UP000215506"/>
    </source>
</evidence>
<dbReference type="GO" id="GO:0033877">
    <property type="term" value="F:succinyl-CoA:(R)-benzylsuccinate CoA-transferase activity"/>
    <property type="evidence" value="ECO:0007669"/>
    <property type="project" value="UniProtKB-EC"/>
</dbReference>
<dbReference type="Gene3D" id="3.30.1540.10">
    <property type="entry name" value="formyl-coa transferase, domain 3"/>
    <property type="match status" value="1"/>
</dbReference>
<dbReference type="InterPro" id="IPR050483">
    <property type="entry name" value="CoA-transferase_III_domain"/>
</dbReference>
<accession>A0A231GV67</accession>
<organism evidence="2 3">
    <name type="scientific">Nocardia cerradoensis</name>
    <dbReference type="NCBI Taxonomy" id="85688"/>
    <lineage>
        <taxon>Bacteria</taxon>
        <taxon>Bacillati</taxon>
        <taxon>Actinomycetota</taxon>
        <taxon>Actinomycetes</taxon>
        <taxon>Mycobacteriales</taxon>
        <taxon>Nocardiaceae</taxon>
        <taxon>Nocardia</taxon>
    </lineage>
</organism>
<proteinExistence type="predicted"/>
<evidence type="ECO:0000313" key="2">
    <source>
        <dbReference type="EMBL" id="OXR40445.1"/>
    </source>
</evidence>
<keyword evidence="3" id="KW-1185">Reference proteome</keyword>
<dbReference type="Proteomes" id="UP000215506">
    <property type="component" value="Unassembled WGS sequence"/>
</dbReference>
<evidence type="ECO:0000256" key="1">
    <source>
        <dbReference type="ARBA" id="ARBA00022679"/>
    </source>
</evidence>
<sequence>MDNSRASNLPGPLRGLKVLDLTTEIAGPYCTKLLADFGAEVVKVETPGAGDPARHSAPFPSNRKPGTAGGLFLHLNTNKSGITLDLGRSLGRDVLRRLVRQADIVVENFPPGTMAELGLDYSDLQSLNSSVVLTSITGFGPIGPYRDYHATDTILFALGGWMATQGEPDREPLHAGGSFVSYLAGEHAAFGSVLAVLAAEASGVGQHVEVSMLEVAVNSLLYDTVGLSYTGRVRQRQGNRFGAPWLAFPVRDGYVGVTKIRAWDEFWTILLGTDDIPRNPLSTADPDERERLTKQLVECVEHIDKRHFFETAQMLRVLACEIMELDEVLNSPQYESRGYFRTIPDAAAGDLVYPGAPARLPASPWRLDRPAPGLGADTARILSTWLGVGSTELRELELQGAIG</sequence>
<dbReference type="InterPro" id="IPR044855">
    <property type="entry name" value="CoA-Trfase_III_dom3_sf"/>
</dbReference>
<dbReference type="EMBL" id="NGAF01000032">
    <property type="protein sequence ID" value="OXR40445.1"/>
    <property type="molecule type" value="Genomic_DNA"/>
</dbReference>
<dbReference type="PANTHER" id="PTHR48207:SF3">
    <property type="entry name" value="SUCCINATE--HYDROXYMETHYLGLUTARATE COA-TRANSFERASE"/>
    <property type="match status" value="1"/>
</dbReference>
<dbReference type="PANTHER" id="PTHR48207">
    <property type="entry name" value="SUCCINATE--HYDROXYMETHYLGLUTARATE COA-TRANSFERASE"/>
    <property type="match status" value="1"/>
</dbReference>
<comment type="caution">
    <text evidence="2">The sequence shown here is derived from an EMBL/GenBank/DDBJ whole genome shotgun (WGS) entry which is preliminary data.</text>
</comment>
<dbReference type="InterPro" id="IPR003673">
    <property type="entry name" value="CoA-Trfase_fam_III"/>
</dbReference>
<gene>
    <name evidence="2" type="primary">bbsE</name>
    <name evidence="2" type="ORF">B7C42_07503</name>
</gene>
<dbReference type="EC" id="2.8.3.15" evidence="2"/>
<dbReference type="RefSeq" id="WP_083903926.1">
    <property type="nucleotide sequence ID" value="NZ_JAAXOR010000001.1"/>
</dbReference>
<name>A0A231GV67_9NOCA</name>